<keyword evidence="4" id="KW-1185">Reference proteome</keyword>
<dbReference type="InterPro" id="IPR000719">
    <property type="entry name" value="Prot_kinase_dom"/>
</dbReference>
<dbReference type="PROSITE" id="PS50011">
    <property type="entry name" value="PROTEIN_KINASE_DOM"/>
    <property type="match status" value="1"/>
</dbReference>
<accession>A0ABR1I9I1</accession>
<evidence type="ECO:0000313" key="4">
    <source>
        <dbReference type="Proteomes" id="UP001498421"/>
    </source>
</evidence>
<evidence type="ECO:0000256" key="1">
    <source>
        <dbReference type="SAM" id="MobiDB-lite"/>
    </source>
</evidence>
<sequence>MPKQLVASARWPGWVDNAWEDICLVDWGESFPADKTRSNLAQPADLRPPETYFISSFDFRHDLWRAGSVIYKLFFQRWPFWGGFSRVEYIESLVRIVGPLPSKWDEQWRKMDEDDKGAGGVRPTQKPLDDCFESRLHNLVAIFEASEYYSDYQQKDEDYQGLKSLLPVMKGLLQHEPDKRMSAQEAVSSIQWVDDWGESASVDGGGPQGEGSEEDGSKGLGSVDVGSNAEE</sequence>
<dbReference type="SUPFAM" id="SSF56112">
    <property type="entry name" value="Protein kinase-like (PK-like)"/>
    <property type="match status" value="1"/>
</dbReference>
<feature type="region of interest" description="Disordered" evidence="1">
    <location>
        <begin position="194"/>
        <end position="231"/>
    </location>
</feature>
<comment type="caution">
    <text evidence="3">The sequence shown here is derived from an EMBL/GenBank/DDBJ whole genome shotgun (WGS) entry which is preliminary data.</text>
</comment>
<dbReference type="Gene3D" id="1.10.510.10">
    <property type="entry name" value="Transferase(Phosphotransferase) domain 1"/>
    <property type="match status" value="1"/>
</dbReference>
<evidence type="ECO:0000259" key="2">
    <source>
        <dbReference type="PROSITE" id="PS50011"/>
    </source>
</evidence>
<gene>
    <name evidence="3" type="ORF">QQZ08_003506</name>
</gene>
<dbReference type="Proteomes" id="UP001498421">
    <property type="component" value="Unassembled WGS sequence"/>
</dbReference>
<feature type="domain" description="Protein kinase" evidence="2">
    <location>
        <begin position="1"/>
        <end position="193"/>
    </location>
</feature>
<dbReference type="EMBL" id="JAZAVK010000024">
    <property type="protein sequence ID" value="KAK7429884.1"/>
    <property type="molecule type" value="Genomic_DNA"/>
</dbReference>
<organism evidence="3 4">
    <name type="scientific">Neonectria magnoliae</name>
    <dbReference type="NCBI Taxonomy" id="2732573"/>
    <lineage>
        <taxon>Eukaryota</taxon>
        <taxon>Fungi</taxon>
        <taxon>Dikarya</taxon>
        <taxon>Ascomycota</taxon>
        <taxon>Pezizomycotina</taxon>
        <taxon>Sordariomycetes</taxon>
        <taxon>Hypocreomycetidae</taxon>
        <taxon>Hypocreales</taxon>
        <taxon>Nectriaceae</taxon>
        <taxon>Neonectria</taxon>
    </lineage>
</organism>
<proteinExistence type="predicted"/>
<evidence type="ECO:0000313" key="3">
    <source>
        <dbReference type="EMBL" id="KAK7429884.1"/>
    </source>
</evidence>
<name>A0ABR1I9I1_9HYPO</name>
<dbReference type="InterPro" id="IPR011009">
    <property type="entry name" value="Kinase-like_dom_sf"/>
</dbReference>
<reference evidence="3 4" key="1">
    <citation type="journal article" date="2025" name="Microbiol. Resour. Announc.">
        <title>Draft genome sequences for Neonectria magnoliae and Neonectria punicea, canker pathogens of Liriodendron tulipifera and Acer saccharum in West Virginia.</title>
        <authorList>
            <person name="Petronek H.M."/>
            <person name="Kasson M.T."/>
            <person name="Metheny A.M."/>
            <person name="Stauder C.M."/>
            <person name="Lovett B."/>
            <person name="Lynch S.C."/>
            <person name="Garnas J.R."/>
            <person name="Kasson L.R."/>
            <person name="Stajich J.E."/>
        </authorList>
    </citation>
    <scope>NUCLEOTIDE SEQUENCE [LARGE SCALE GENOMIC DNA]</scope>
    <source>
        <strain evidence="3 4">NRRL 64651</strain>
    </source>
</reference>
<protein>
    <recommendedName>
        <fullName evidence="2">Protein kinase domain-containing protein</fullName>
    </recommendedName>
</protein>